<dbReference type="RefSeq" id="WP_003610139.1">
    <property type="nucleotide sequence ID" value="NZ_ADVE02000001.1"/>
</dbReference>
<feature type="domain" description="MaoC-like" evidence="1">
    <location>
        <begin position="10"/>
        <end position="122"/>
    </location>
</feature>
<dbReference type="PANTHER" id="PTHR43664">
    <property type="entry name" value="MONOAMINE OXIDASE-RELATED"/>
    <property type="match status" value="1"/>
</dbReference>
<dbReference type="InterPro" id="IPR052342">
    <property type="entry name" value="MCH/BMMD"/>
</dbReference>
<name>A0A2D2D2D8_METT3</name>
<evidence type="ECO:0000259" key="1">
    <source>
        <dbReference type="Pfam" id="PF01575"/>
    </source>
</evidence>
<keyword evidence="3" id="KW-1185">Reference proteome</keyword>
<dbReference type="InterPro" id="IPR002539">
    <property type="entry name" value="MaoC-like_dom"/>
</dbReference>
<dbReference type="STRING" id="595536.GCA_000178815_02055"/>
<accession>A0A2D2D2D8</accession>
<dbReference type="AlphaFoldDB" id="A0A2D2D2D8"/>
<dbReference type="InterPro" id="IPR029069">
    <property type="entry name" value="HotDog_dom_sf"/>
</dbReference>
<proteinExistence type="predicted"/>
<reference evidence="3" key="1">
    <citation type="submission" date="2017-10" db="EMBL/GenBank/DDBJ databases">
        <title>Completed PacBio SMRT sequence of Methylosinus trichosporium OB3b reveals presence of a third large plasmid.</title>
        <authorList>
            <person name="Charles T.C."/>
            <person name="Lynch M.D.J."/>
            <person name="Heil J.R."/>
            <person name="Cheng J."/>
        </authorList>
    </citation>
    <scope>NUCLEOTIDE SEQUENCE [LARGE SCALE GENOMIC DNA]</scope>
    <source>
        <strain evidence="3">OB3b</strain>
    </source>
</reference>
<gene>
    <name evidence="2" type="ORF">CQW49_15635</name>
</gene>
<dbReference type="EMBL" id="CP023737">
    <property type="protein sequence ID" value="ATQ69150.1"/>
    <property type="molecule type" value="Genomic_DNA"/>
</dbReference>
<dbReference type="Proteomes" id="UP000230709">
    <property type="component" value="Chromosome"/>
</dbReference>
<dbReference type="KEGG" id="mtw:CQW49_15635"/>
<protein>
    <submittedName>
        <fullName evidence="2">Dehydratase</fullName>
    </submittedName>
</protein>
<dbReference type="PANTHER" id="PTHR43664:SF1">
    <property type="entry name" value="BETA-METHYLMALYL-COA DEHYDRATASE"/>
    <property type="match status" value="1"/>
</dbReference>
<dbReference type="Gene3D" id="3.10.129.10">
    <property type="entry name" value="Hotdog Thioesterase"/>
    <property type="match status" value="1"/>
</dbReference>
<dbReference type="Pfam" id="PF01575">
    <property type="entry name" value="MaoC_dehydratas"/>
    <property type="match status" value="1"/>
</dbReference>
<sequence>MTLHLEDLAVGQRFHAGPVEVTREAVEAFATQFDPQPFHLDAETARATFFHEQVASGWHTAALTMRMLTQCAPLAGGLIGTGGRIEWTQPVRPGDQLSVEAEILSVAARPGAERGVVEIRVTTSNQTGETVQRLTAKILAFTRQDEGG</sequence>
<evidence type="ECO:0000313" key="3">
    <source>
        <dbReference type="Proteomes" id="UP000230709"/>
    </source>
</evidence>
<organism evidence="2 3">
    <name type="scientific">Methylosinus trichosporium (strain ATCC 35070 / NCIMB 11131 / UNIQEM 75 / OB3b)</name>
    <dbReference type="NCBI Taxonomy" id="595536"/>
    <lineage>
        <taxon>Bacteria</taxon>
        <taxon>Pseudomonadati</taxon>
        <taxon>Pseudomonadota</taxon>
        <taxon>Alphaproteobacteria</taxon>
        <taxon>Hyphomicrobiales</taxon>
        <taxon>Methylocystaceae</taxon>
        <taxon>Methylosinus</taxon>
    </lineage>
</organism>
<evidence type="ECO:0000313" key="2">
    <source>
        <dbReference type="EMBL" id="ATQ69150.1"/>
    </source>
</evidence>
<dbReference type="SUPFAM" id="SSF54637">
    <property type="entry name" value="Thioesterase/thiol ester dehydrase-isomerase"/>
    <property type="match status" value="1"/>
</dbReference>